<comment type="caution">
    <text evidence="2">The sequence shown here is derived from an EMBL/GenBank/DDBJ whole genome shotgun (WGS) entry which is preliminary data.</text>
</comment>
<gene>
    <name evidence="2" type="ORF">Pla52o_11060</name>
</gene>
<proteinExistence type="predicted"/>
<dbReference type="Proteomes" id="UP000316304">
    <property type="component" value="Unassembled WGS sequence"/>
</dbReference>
<accession>A0A5C6CP34</accession>
<keyword evidence="1" id="KW-0732">Signal</keyword>
<evidence type="ECO:0000313" key="3">
    <source>
        <dbReference type="Proteomes" id="UP000316304"/>
    </source>
</evidence>
<feature type="chain" id="PRO_5022869363" evidence="1">
    <location>
        <begin position="22"/>
        <end position="79"/>
    </location>
</feature>
<name>A0A5C6CP34_9BACT</name>
<dbReference type="AlphaFoldDB" id="A0A5C6CP34"/>
<evidence type="ECO:0000256" key="1">
    <source>
        <dbReference type="SAM" id="SignalP"/>
    </source>
</evidence>
<keyword evidence="3" id="KW-1185">Reference proteome</keyword>
<dbReference type="EMBL" id="SJPT01000002">
    <property type="protein sequence ID" value="TWU24816.1"/>
    <property type="molecule type" value="Genomic_DNA"/>
</dbReference>
<sequence precursor="true">MRFCVALTTLLLCLACHSLQADEKAAIDALLTFPLTDAAVPQEEVERFCEPKVARILETCWLNSRSRPLDSGKKPCSSM</sequence>
<evidence type="ECO:0000313" key="2">
    <source>
        <dbReference type="EMBL" id="TWU24816.1"/>
    </source>
</evidence>
<organism evidence="2 3">
    <name type="scientific">Novipirellula galeiformis</name>
    <dbReference type="NCBI Taxonomy" id="2528004"/>
    <lineage>
        <taxon>Bacteria</taxon>
        <taxon>Pseudomonadati</taxon>
        <taxon>Planctomycetota</taxon>
        <taxon>Planctomycetia</taxon>
        <taxon>Pirellulales</taxon>
        <taxon>Pirellulaceae</taxon>
        <taxon>Novipirellula</taxon>
    </lineage>
</organism>
<reference evidence="2 3" key="1">
    <citation type="submission" date="2019-02" db="EMBL/GenBank/DDBJ databases">
        <title>Deep-cultivation of Planctomycetes and their phenomic and genomic characterization uncovers novel biology.</title>
        <authorList>
            <person name="Wiegand S."/>
            <person name="Jogler M."/>
            <person name="Boedeker C."/>
            <person name="Pinto D."/>
            <person name="Vollmers J."/>
            <person name="Rivas-Marin E."/>
            <person name="Kohn T."/>
            <person name="Peeters S.H."/>
            <person name="Heuer A."/>
            <person name="Rast P."/>
            <person name="Oberbeckmann S."/>
            <person name="Bunk B."/>
            <person name="Jeske O."/>
            <person name="Meyerdierks A."/>
            <person name="Storesund J.E."/>
            <person name="Kallscheuer N."/>
            <person name="Luecker S."/>
            <person name="Lage O.M."/>
            <person name="Pohl T."/>
            <person name="Merkel B.J."/>
            <person name="Hornburger P."/>
            <person name="Mueller R.-W."/>
            <person name="Bruemmer F."/>
            <person name="Labrenz M."/>
            <person name="Spormann A.M."/>
            <person name="Op Den Camp H."/>
            <person name="Overmann J."/>
            <person name="Amann R."/>
            <person name="Jetten M.S.M."/>
            <person name="Mascher T."/>
            <person name="Medema M.H."/>
            <person name="Devos D.P."/>
            <person name="Kaster A.-K."/>
            <person name="Ovreas L."/>
            <person name="Rohde M."/>
            <person name="Galperin M.Y."/>
            <person name="Jogler C."/>
        </authorList>
    </citation>
    <scope>NUCLEOTIDE SEQUENCE [LARGE SCALE GENOMIC DNA]</scope>
    <source>
        <strain evidence="2 3">Pla52o</strain>
    </source>
</reference>
<feature type="signal peptide" evidence="1">
    <location>
        <begin position="1"/>
        <end position="21"/>
    </location>
</feature>
<protein>
    <submittedName>
        <fullName evidence="2">Uncharacterized protein</fullName>
    </submittedName>
</protein>